<reference evidence="1" key="1">
    <citation type="submission" date="2014-09" db="EMBL/GenBank/DDBJ databases">
        <authorList>
            <person name="Magalhaes I.L.F."/>
            <person name="Oliveira U."/>
            <person name="Santos F.R."/>
            <person name="Vidigal T.H.D.A."/>
            <person name="Brescovit A.D."/>
            <person name="Santos A.J."/>
        </authorList>
    </citation>
    <scope>NUCLEOTIDE SEQUENCE</scope>
    <source>
        <tissue evidence="1">Shoot tissue taken approximately 20 cm above the soil surface</tissue>
    </source>
</reference>
<evidence type="ECO:0000313" key="1">
    <source>
        <dbReference type="EMBL" id="JAE29394.1"/>
    </source>
</evidence>
<protein>
    <submittedName>
        <fullName evidence="1">Uncharacterized protein</fullName>
    </submittedName>
</protein>
<proteinExistence type="predicted"/>
<organism evidence="1">
    <name type="scientific">Arundo donax</name>
    <name type="common">Giant reed</name>
    <name type="synonym">Donax arundinaceus</name>
    <dbReference type="NCBI Taxonomy" id="35708"/>
    <lineage>
        <taxon>Eukaryota</taxon>
        <taxon>Viridiplantae</taxon>
        <taxon>Streptophyta</taxon>
        <taxon>Embryophyta</taxon>
        <taxon>Tracheophyta</taxon>
        <taxon>Spermatophyta</taxon>
        <taxon>Magnoliopsida</taxon>
        <taxon>Liliopsida</taxon>
        <taxon>Poales</taxon>
        <taxon>Poaceae</taxon>
        <taxon>PACMAD clade</taxon>
        <taxon>Arundinoideae</taxon>
        <taxon>Arundineae</taxon>
        <taxon>Arundo</taxon>
    </lineage>
</organism>
<reference evidence="1" key="2">
    <citation type="journal article" date="2015" name="Data Brief">
        <title>Shoot transcriptome of the giant reed, Arundo donax.</title>
        <authorList>
            <person name="Barrero R.A."/>
            <person name="Guerrero F.D."/>
            <person name="Moolhuijzen P."/>
            <person name="Goolsby J.A."/>
            <person name="Tidwell J."/>
            <person name="Bellgard S.E."/>
            <person name="Bellgard M.I."/>
        </authorList>
    </citation>
    <scope>NUCLEOTIDE SEQUENCE</scope>
    <source>
        <tissue evidence="1">Shoot tissue taken approximately 20 cm above the soil surface</tissue>
    </source>
</reference>
<accession>A0A0A9H0T0</accession>
<dbReference type="EMBL" id="GBRH01168502">
    <property type="protein sequence ID" value="JAE29394.1"/>
    <property type="molecule type" value="Transcribed_RNA"/>
</dbReference>
<name>A0A0A9H0T0_ARUDO</name>
<dbReference type="AlphaFoldDB" id="A0A0A9H0T0"/>
<sequence>MIIDDMFQGLNIRIVLKTYLATTKFNKSLKANELTNHWHKQKEKKRTTEILNKT</sequence>